<evidence type="ECO:0000256" key="2">
    <source>
        <dbReference type="SAM" id="SignalP"/>
    </source>
</evidence>
<evidence type="ECO:0000313" key="5">
    <source>
        <dbReference type="Proteomes" id="UP000799302"/>
    </source>
</evidence>
<feature type="domain" description="Heterokaryon incompatibility" evidence="3">
    <location>
        <begin position="139"/>
        <end position="228"/>
    </location>
</feature>
<dbReference type="PANTHER" id="PTHR24148:SF64">
    <property type="entry name" value="HETEROKARYON INCOMPATIBILITY DOMAIN-CONTAINING PROTEIN"/>
    <property type="match status" value="1"/>
</dbReference>
<dbReference type="InterPro" id="IPR010730">
    <property type="entry name" value="HET"/>
</dbReference>
<feature type="compositionally biased region" description="Basic residues" evidence="1">
    <location>
        <begin position="83"/>
        <end position="93"/>
    </location>
</feature>
<dbReference type="PANTHER" id="PTHR24148">
    <property type="entry name" value="ANKYRIN REPEAT DOMAIN-CONTAINING PROTEIN 39 HOMOLOG-RELATED"/>
    <property type="match status" value="1"/>
</dbReference>
<feature type="signal peptide" evidence="2">
    <location>
        <begin position="1"/>
        <end position="17"/>
    </location>
</feature>
<organism evidence="4 5">
    <name type="scientific">Microthyrium microscopicum</name>
    <dbReference type="NCBI Taxonomy" id="703497"/>
    <lineage>
        <taxon>Eukaryota</taxon>
        <taxon>Fungi</taxon>
        <taxon>Dikarya</taxon>
        <taxon>Ascomycota</taxon>
        <taxon>Pezizomycotina</taxon>
        <taxon>Dothideomycetes</taxon>
        <taxon>Dothideomycetes incertae sedis</taxon>
        <taxon>Microthyriales</taxon>
        <taxon>Microthyriaceae</taxon>
        <taxon>Microthyrium</taxon>
    </lineage>
</organism>
<name>A0A6A6UFA3_9PEZI</name>
<proteinExistence type="predicted"/>
<dbReference type="Pfam" id="PF06985">
    <property type="entry name" value="HET"/>
    <property type="match status" value="1"/>
</dbReference>
<dbReference type="OrthoDB" id="3553147at2759"/>
<dbReference type="InterPro" id="IPR052895">
    <property type="entry name" value="HetReg/Transcr_Mod"/>
</dbReference>
<dbReference type="EMBL" id="MU004234">
    <property type="protein sequence ID" value="KAF2670167.1"/>
    <property type="molecule type" value="Genomic_DNA"/>
</dbReference>
<protein>
    <recommendedName>
        <fullName evidence="3">Heterokaryon incompatibility domain-containing protein</fullName>
    </recommendedName>
</protein>
<reference evidence="4" key="1">
    <citation type="journal article" date="2020" name="Stud. Mycol.">
        <title>101 Dothideomycetes genomes: a test case for predicting lifestyles and emergence of pathogens.</title>
        <authorList>
            <person name="Haridas S."/>
            <person name="Albert R."/>
            <person name="Binder M."/>
            <person name="Bloem J."/>
            <person name="Labutti K."/>
            <person name="Salamov A."/>
            <person name="Andreopoulos B."/>
            <person name="Baker S."/>
            <person name="Barry K."/>
            <person name="Bills G."/>
            <person name="Bluhm B."/>
            <person name="Cannon C."/>
            <person name="Castanera R."/>
            <person name="Culley D."/>
            <person name="Daum C."/>
            <person name="Ezra D."/>
            <person name="Gonzalez J."/>
            <person name="Henrissat B."/>
            <person name="Kuo A."/>
            <person name="Liang C."/>
            <person name="Lipzen A."/>
            <person name="Lutzoni F."/>
            <person name="Magnuson J."/>
            <person name="Mondo S."/>
            <person name="Nolan M."/>
            <person name="Ohm R."/>
            <person name="Pangilinan J."/>
            <person name="Park H.-J."/>
            <person name="Ramirez L."/>
            <person name="Alfaro M."/>
            <person name="Sun H."/>
            <person name="Tritt A."/>
            <person name="Yoshinaga Y."/>
            <person name="Zwiers L.-H."/>
            <person name="Turgeon B."/>
            <person name="Goodwin S."/>
            <person name="Spatafora J."/>
            <person name="Crous P."/>
            <person name="Grigoriev I."/>
        </authorList>
    </citation>
    <scope>NUCLEOTIDE SEQUENCE</scope>
    <source>
        <strain evidence="4">CBS 115976</strain>
    </source>
</reference>
<evidence type="ECO:0000256" key="1">
    <source>
        <dbReference type="SAM" id="MobiDB-lite"/>
    </source>
</evidence>
<dbReference type="Proteomes" id="UP000799302">
    <property type="component" value="Unassembled WGS sequence"/>
</dbReference>
<keyword evidence="2" id="KW-0732">Signal</keyword>
<dbReference type="AlphaFoldDB" id="A0A6A6UFA3"/>
<evidence type="ECO:0000259" key="3">
    <source>
        <dbReference type="Pfam" id="PF06985"/>
    </source>
</evidence>
<feature type="region of interest" description="Disordered" evidence="1">
    <location>
        <begin position="68"/>
        <end position="93"/>
    </location>
</feature>
<sequence>MALVLAVGAIVYCSAEAIRKHKKRKAIKRGMIEEVWPVDGLASDEVTPAYDRDNLPAYAGDNLPAYGSTDAPSAMYHDEKSSEKKRKRHSGARTIRRSQYKYQKVGQDEIRLLWLQNPAEGRGLVRRIFSVPLADFPFYTAISYAWGASDGLPPVSIFCDDPKSCLDISKSLECALQSVVRQRANRAPFGNGPLIVWADGISTNQKNLEEKSVQVSMMKEIYQQAKDVHV</sequence>
<accession>A0A6A6UFA3</accession>
<gene>
    <name evidence="4" type="ORF">BT63DRAFT_454349</name>
</gene>
<keyword evidence="5" id="KW-1185">Reference proteome</keyword>
<feature type="chain" id="PRO_5025609223" description="Heterokaryon incompatibility domain-containing protein" evidence="2">
    <location>
        <begin position="18"/>
        <end position="230"/>
    </location>
</feature>
<evidence type="ECO:0000313" key="4">
    <source>
        <dbReference type="EMBL" id="KAF2670167.1"/>
    </source>
</evidence>